<dbReference type="RefSeq" id="WP_107888951.1">
    <property type="nucleotide sequence ID" value="NZ_CP028519.1"/>
</dbReference>
<dbReference type="GO" id="GO:0004222">
    <property type="term" value="F:metalloendopeptidase activity"/>
    <property type="evidence" value="ECO:0007669"/>
    <property type="project" value="InterPro"/>
</dbReference>
<evidence type="ECO:0000256" key="4">
    <source>
        <dbReference type="ARBA" id="ARBA00022833"/>
    </source>
</evidence>
<proteinExistence type="inferred from homology"/>
<feature type="transmembrane region" description="Helical" evidence="7">
    <location>
        <begin position="107"/>
        <end position="126"/>
    </location>
</feature>
<protein>
    <submittedName>
        <fullName evidence="10">Uncharacterized protein</fullName>
    </submittedName>
</protein>
<evidence type="ECO:0000259" key="8">
    <source>
        <dbReference type="Pfam" id="PF01435"/>
    </source>
</evidence>
<dbReference type="OrthoDB" id="9810445at2"/>
<reference evidence="10 11" key="1">
    <citation type="submission" date="2018-04" db="EMBL/GenBank/DDBJ databases">
        <title>Denitrifier Microvirgula.</title>
        <authorList>
            <person name="Anderson E."/>
            <person name="Jang J."/>
            <person name="Ishii S."/>
        </authorList>
    </citation>
    <scope>NUCLEOTIDE SEQUENCE [LARGE SCALE GENOMIC DNA]</scope>
    <source>
        <strain evidence="10 11">BE2.4</strain>
    </source>
</reference>
<dbReference type="KEGG" id="maer:DAI18_06240"/>
<dbReference type="Pfam" id="PF01435">
    <property type="entry name" value="Peptidase_M48"/>
    <property type="match status" value="1"/>
</dbReference>
<dbReference type="GO" id="GO:0016020">
    <property type="term" value="C:membrane"/>
    <property type="evidence" value="ECO:0007669"/>
    <property type="project" value="TreeGrafter"/>
</dbReference>
<keyword evidence="7" id="KW-1133">Transmembrane helix</keyword>
<feature type="domain" description="Peptidase M48" evidence="8">
    <location>
        <begin position="197"/>
        <end position="344"/>
    </location>
</feature>
<evidence type="ECO:0000256" key="2">
    <source>
        <dbReference type="ARBA" id="ARBA00022723"/>
    </source>
</evidence>
<dbReference type="GO" id="GO:0046872">
    <property type="term" value="F:metal ion binding"/>
    <property type="evidence" value="ECO:0007669"/>
    <property type="project" value="UniProtKB-KW"/>
</dbReference>
<dbReference type="PANTHER" id="PTHR22726:SF1">
    <property type="entry name" value="METALLOENDOPEPTIDASE OMA1, MITOCHONDRIAL"/>
    <property type="match status" value="1"/>
</dbReference>
<gene>
    <name evidence="10" type="ORF">DAI18_06240</name>
</gene>
<name>A0A2S0P8I9_9NEIS</name>
<organism evidence="10 11">
    <name type="scientific">Microvirgula aerodenitrificans</name>
    <dbReference type="NCBI Taxonomy" id="57480"/>
    <lineage>
        <taxon>Bacteria</taxon>
        <taxon>Pseudomonadati</taxon>
        <taxon>Pseudomonadota</taxon>
        <taxon>Betaproteobacteria</taxon>
        <taxon>Neisseriales</taxon>
        <taxon>Aquaspirillaceae</taxon>
        <taxon>Microvirgula</taxon>
    </lineage>
</organism>
<dbReference type="InterPro" id="IPR051156">
    <property type="entry name" value="Mito/Outer_Membr_Metalloprot"/>
</dbReference>
<evidence type="ECO:0000256" key="7">
    <source>
        <dbReference type="SAM" id="Phobius"/>
    </source>
</evidence>
<evidence type="ECO:0000256" key="6">
    <source>
        <dbReference type="RuleBase" id="RU003983"/>
    </source>
</evidence>
<keyword evidence="4 6" id="KW-0862">Zinc</keyword>
<evidence type="ECO:0000256" key="3">
    <source>
        <dbReference type="ARBA" id="ARBA00022801"/>
    </source>
</evidence>
<evidence type="ECO:0000259" key="9">
    <source>
        <dbReference type="Pfam" id="PF23368"/>
    </source>
</evidence>
<evidence type="ECO:0000313" key="11">
    <source>
        <dbReference type="Proteomes" id="UP000244173"/>
    </source>
</evidence>
<sequence>MTSISVSDPAGPARVDARLFDGKTAQARAVVLSFRHGALQVQGDGIAFEVAPRSVQLSDAHRHAPRQLGFPDGSLCEVDDQQGLERLLVQAGMRTSRIDRWQQHWRAALLALLLMVAVIVGGYRFALPWVSAQLAAAVPDSVTTVMDASTLDLLDRSLMRPTTLPASRQAALRARFAALDGVPAGAGPLLFRASDIGPNAFALPGGTLVMTDELVALSRDDDALIGVLLHEAGHVDRRHALRQMVQTTVVGSAFAFWLGDFSSLLAVLPATWLELRHSRDDETEADEYAIRLLHMNGLHAAPLAALLGRLDAAHAPSAADAHQRNMEWASTHPDTAGRIARLRQADRERFPG</sequence>
<keyword evidence="5 6" id="KW-0482">Metalloprotease</keyword>
<keyword evidence="11" id="KW-1185">Reference proteome</keyword>
<evidence type="ECO:0000256" key="5">
    <source>
        <dbReference type="ARBA" id="ARBA00023049"/>
    </source>
</evidence>
<keyword evidence="7" id="KW-0812">Transmembrane</keyword>
<dbReference type="InterPro" id="IPR055518">
    <property type="entry name" value="DUF7092"/>
</dbReference>
<evidence type="ECO:0000256" key="1">
    <source>
        <dbReference type="ARBA" id="ARBA00022670"/>
    </source>
</evidence>
<dbReference type="Proteomes" id="UP000244173">
    <property type="component" value="Chromosome"/>
</dbReference>
<dbReference type="CDD" id="cd07332">
    <property type="entry name" value="M48C_Oma1_like"/>
    <property type="match status" value="1"/>
</dbReference>
<dbReference type="PANTHER" id="PTHR22726">
    <property type="entry name" value="METALLOENDOPEPTIDASE OMA1"/>
    <property type="match status" value="1"/>
</dbReference>
<dbReference type="STRING" id="1122240.GCA_000620105_01293"/>
<comment type="cofactor">
    <cofactor evidence="6">
        <name>Zn(2+)</name>
        <dbReference type="ChEBI" id="CHEBI:29105"/>
    </cofactor>
    <text evidence="6">Binds 1 zinc ion per subunit.</text>
</comment>
<accession>A0A2S0P8I9</accession>
<keyword evidence="7" id="KW-0472">Membrane</keyword>
<dbReference type="GO" id="GO:0051603">
    <property type="term" value="P:proteolysis involved in protein catabolic process"/>
    <property type="evidence" value="ECO:0007669"/>
    <property type="project" value="TreeGrafter"/>
</dbReference>
<keyword evidence="2" id="KW-0479">Metal-binding</keyword>
<feature type="domain" description="DUF7092" evidence="9">
    <location>
        <begin position="15"/>
        <end position="89"/>
    </location>
</feature>
<dbReference type="Gene3D" id="3.30.2010.10">
    <property type="entry name" value="Metalloproteases ('zincins'), catalytic domain"/>
    <property type="match status" value="1"/>
</dbReference>
<keyword evidence="3 6" id="KW-0378">Hydrolase</keyword>
<dbReference type="InterPro" id="IPR001915">
    <property type="entry name" value="Peptidase_M48"/>
</dbReference>
<dbReference type="AlphaFoldDB" id="A0A2S0P8I9"/>
<dbReference type="EMBL" id="CP028519">
    <property type="protein sequence ID" value="AVY93688.1"/>
    <property type="molecule type" value="Genomic_DNA"/>
</dbReference>
<comment type="similarity">
    <text evidence="6">Belongs to the peptidase M48 family.</text>
</comment>
<keyword evidence="1 6" id="KW-0645">Protease</keyword>
<dbReference type="Pfam" id="PF23368">
    <property type="entry name" value="DUF7092"/>
    <property type="match status" value="1"/>
</dbReference>
<evidence type="ECO:0000313" key="10">
    <source>
        <dbReference type="EMBL" id="AVY93688.1"/>
    </source>
</evidence>